<organism evidence="1 2">
    <name type="scientific">Dipteronia dyeriana</name>
    <dbReference type="NCBI Taxonomy" id="168575"/>
    <lineage>
        <taxon>Eukaryota</taxon>
        <taxon>Viridiplantae</taxon>
        <taxon>Streptophyta</taxon>
        <taxon>Embryophyta</taxon>
        <taxon>Tracheophyta</taxon>
        <taxon>Spermatophyta</taxon>
        <taxon>Magnoliopsida</taxon>
        <taxon>eudicotyledons</taxon>
        <taxon>Gunneridae</taxon>
        <taxon>Pentapetalae</taxon>
        <taxon>rosids</taxon>
        <taxon>malvids</taxon>
        <taxon>Sapindales</taxon>
        <taxon>Sapindaceae</taxon>
        <taxon>Hippocastanoideae</taxon>
        <taxon>Acereae</taxon>
        <taxon>Dipteronia</taxon>
    </lineage>
</organism>
<keyword evidence="2" id="KW-1185">Reference proteome</keyword>
<accession>A0AAD9XPA6</accession>
<evidence type="ECO:0000313" key="1">
    <source>
        <dbReference type="EMBL" id="KAK2662976.1"/>
    </source>
</evidence>
<gene>
    <name evidence="1" type="ORF">Ddye_001550</name>
</gene>
<comment type="caution">
    <text evidence="1">The sequence shown here is derived from an EMBL/GenBank/DDBJ whole genome shotgun (WGS) entry which is preliminary data.</text>
</comment>
<sequence>MYDVGISFNVVKYPSFNTFCEAVEQYGLGVKPSSYHEVGVSLLTKKVELTIDAMKKHKNEWKTYGCLTLLDGWKD</sequence>
<protein>
    <recommendedName>
        <fullName evidence="3">DUF659 domain-containing protein</fullName>
    </recommendedName>
</protein>
<dbReference type="EMBL" id="JANJYI010000001">
    <property type="protein sequence ID" value="KAK2662976.1"/>
    <property type="molecule type" value="Genomic_DNA"/>
</dbReference>
<evidence type="ECO:0008006" key="3">
    <source>
        <dbReference type="Google" id="ProtNLM"/>
    </source>
</evidence>
<reference evidence="1" key="1">
    <citation type="journal article" date="2023" name="Plant J.">
        <title>Genome sequences and population genomics provide insights into the demographic history, inbreeding, and mutation load of two 'living fossil' tree species of Dipteronia.</title>
        <authorList>
            <person name="Feng Y."/>
            <person name="Comes H.P."/>
            <person name="Chen J."/>
            <person name="Zhu S."/>
            <person name="Lu R."/>
            <person name="Zhang X."/>
            <person name="Li P."/>
            <person name="Qiu J."/>
            <person name="Olsen K.M."/>
            <person name="Qiu Y."/>
        </authorList>
    </citation>
    <scope>NUCLEOTIDE SEQUENCE</scope>
    <source>
        <strain evidence="1">KIB01</strain>
    </source>
</reference>
<evidence type="ECO:0000313" key="2">
    <source>
        <dbReference type="Proteomes" id="UP001280121"/>
    </source>
</evidence>
<name>A0AAD9XPA6_9ROSI</name>
<dbReference type="Proteomes" id="UP001280121">
    <property type="component" value="Unassembled WGS sequence"/>
</dbReference>
<dbReference type="AlphaFoldDB" id="A0AAD9XPA6"/>
<proteinExistence type="predicted"/>